<feature type="domain" description="ERAP1-like C-terminal" evidence="15">
    <location>
        <begin position="513"/>
        <end position="817"/>
    </location>
</feature>
<accession>A0A4U0SNH2</accession>
<evidence type="ECO:0000313" key="18">
    <source>
        <dbReference type="Proteomes" id="UP000305778"/>
    </source>
</evidence>
<dbReference type="RefSeq" id="WP_136724489.1">
    <property type="nucleotide sequence ID" value="NZ_SUMC01000012.1"/>
</dbReference>
<dbReference type="InterPro" id="IPR045357">
    <property type="entry name" value="Aminopeptidase_N-like_N"/>
</dbReference>
<comment type="catalytic activity">
    <reaction evidence="1">
        <text>Release of an N-terminal amino acid, Xaa-|-Yaa- from a peptide, amide or arylamide. Xaa is preferably Ala, but may be most amino acids including Pro (slow action). When a terminal hydrophobic residue is followed by a prolyl residue, the two may be released as an intact Xaa-Pro dipeptide.</text>
        <dbReference type="EC" id="3.4.11.2"/>
    </reaction>
</comment>
<keyword evidence="18" id="KW-1185">Reference proteome</keyword>
<feature type="domain" description="Peptidase M1 membrane alanine aminopeptidase" evidence="14">
    <location>
        <begin position="222"/>
        <end position="438"/>
    </location>
</feature>
<dbReference type="FunFam" id="2.60.40.1730:FF:000010">
    <property type="entry name" value="Putative aminopeptidase N"/>
    <property type="match status" value="1"/>
</dbReference>
<dbReference type="GO" id="GO:0070006">
    <property type="term" value="F:metalloaminopeptidase activity"/>
    <property type="evidence" value="ECO:0007669"/>
    <property type="project" value="TreeGrafter"/>
</dbReference>
<dbReference type="PRINTS" id="PR00756">
    <property type="entry name" value="ALADIPTASE"/>
</dbReference>
<sequence length="825" mass="91508">MPELTRTEAEARARLIDVQRYSIDLDLTGGEELFGSTTVIRFTAHHDGDTFADLKPATLHSALLDGRPLDTTTLDDNRLHLTGLTAGPHELRVEADMRYSRTGEGMHRFTDPADGETYLYTQMSLEDVRSVIAAFNQPDLKAVFEVSVTAPPTWTVLGNGIAERTGEGRWQLASTPPISTYLFAIAAGPWHSVRSEHAGLPFGLHCRRSLAPHLDTDADEIFDITRRCFDRYHEIFDEPYPFDSYDQAFVPEFNFGAMENPGLVTFRDEFIYRSAVTDTQRQTRGMVIAHEMAHMWFGDLVTLQWWDDIWLNESFAEYMGFQVLSEATRFTDTWTDFALARKGWGYDADQRPSTHPVAPDAETVHDTASAMSNFDGISYAKGASVLRQLVSWLGEKDFLAGINDHFARHRFGNATLADFIDSLARATDRDVHTWAEKWLRTTGVDTLTPAIGEAEGHWHLTVDRDGSRPHRIAVGAYDHAPDGPGRLVPRDRFELDVPQGDAVKVLPGRRPDLVLLNDGDLTYAKVRFDEQSWAAAAAALRGLPDSLSRAVVWNAARDLVRDGELPPAAYLDVARANLPYETDIAIAESVLTFARTQIADRYLPAGRRPAALATLDTIGRALLPRHPLTAARALIAVGTGTAELREWLTERRIPGGPALDHELRWQLLLRLSVLGAATDADIAAELAADPSATGQEAAARCRAALPDPAAKRAAWDSLFPCDERTDLSNYRFTATAQGFWQPEQLDLLSDYVPRYYPAATALAARRGPALAKAAGRYAFPLPHVDHDTLRLGEECLRDADPTPALRRTLMDQLDDLARALRVRGA</sequence>
<dbReference type="Gene3D" id="1.10.390.10">
    <property type="entry name" value="Neutral Protease Domain 2"/>
    <property type="match status" value="1"/>
</dbReference>
<dbReference type="GO" id="GO:0016020">
    <property type="term" value="C:membrane"/>
    <property type="evidence" value="ECO:0007669"/>
    <property type="project" value="TreeGrafter"/>
</dbReference>
<dbReference type="OrthoDB" id="100605at2"/>
<dbReference type="AlphaFoldDB" id="A0A4U0SNH2"/>
<dbReference type="Proteomes" id="UP000305778">
    <property type="component" value="Unassembled WGS sequence"/>
</dbReference>
<dbReference type="GO" id="GO:0042277">
    <property type="term" value="F:peptide binding"/>
    <property type="evidence" value="ECO:0007669"/>
    <property type="project" value="TreeGrafter"/>
</dbReference>
<name>A0A4U0SNH2_9ACTN</name>
<evidence type="ECO:0000259" key="16">
    <source>
        <dbReference type="Pfam" id="PF17900"/>
    </source>
</evidence>
<evidence type="ECO:0000256" key="6">
    <source>
        <dbReference type="ARBA" id="ARBA00022438"/>
    </source>
</evidence>
<keyword evidence="9 17" id="KW-0378">Hydrolase</keyword>
<evidence type="ECO:0000256" key="1">
    <source>
        <dbReference type="ARBA" id="ARBA00000098"/>
    </source>
</evidence>
<evidence type="ECO:0000256" key="3">
    <source>
        <dbReference type="ARBA" id="ARBA00010136"/>
    </source>
</evidence>
<evidence type="ECO:0000259" key="14">
    <source>
        <dbReference type="Pfam" id="PF01433"/>
    </source>
</evidence>
<dbReference type="PANTHER" id="PTHR11533">
    <property type="entry name" value="PROTEASE M1 ZINC METALLOPROTEASE"/>
    <property type="match status" value="1"/>
</dbReference>
<dbReference type="GO" id="GO:0016285">
    <property type="term" value="F:alanyl aminopeptidase activity"/>
    <property type="evidence" value="ECO:0007669"/>
    <property type="project" value="UniProtKB-EC"/>
</dbReference>
<gene>
    <name evidence="17" type="primary">pepN</name>
    <name evidence="17" type="ORF">FCI23_15620</name>
</gene>
<evidence type="ECO:0000256" key="10">
    <source>
        <dbReference type="ARBA" id="ARBA00022833"/>
    </source>
</evidence>
<evidence type="ECO:0000256" key="7">
    <source>
        <dbReference type="ARBA" id="ARBA00022670"/>
    </source>
</evidence>
<evidence type="ECO:0000256" key="4">
    <source>
        <dbReference type="ARBA" id="ARBA00012564"/>
    </source>
</evidence>
<dbReference type="Pfam" id="PF17900">
    <property type="entry name" value="Peptidase_M1_N"/>
    <property type="match status" value="1"/>
</dbReference>
<dbReference type="GO" id="GO:0005737">
    <property type="term" value="C:cytoplasm"/>
    <property type="evidence" value="ECO:0007669"/>
    <property type="project" value="TreeGrafter"/>
</dbReference>
<evidence type="ECO:0000256" key="11">
    <source>
        <dbReference type="ARBA" id="ARBA00023049"/>
    </source>
</evidence>
<evidence type="ECO:0000256" key="8">
    <source>
        <dbReference type="ARBA" id="ARBA00022723"/>
    </source>
</evidence>
<dbReference type="NCBIfam" id="TIGR02412">
    <property type="entry name" value="pepN_strep_liv"/>
    <property type="match status" value="1"/>
</dbReference>
<dbReference type="PANTHER" id="PTHR11533:SF174">
    <property type="entry name" value="PUROMYCIN-SENSITIVE AMINOPEPTIDASE-RELATED"/>
    <property type="match status" value="1"/>
</dbReference>
<evidence type="ECO:0000256" key="2">
    <source>
        <dbReference type="ARBA" id="ARBA00001947"/>
    </source>
</evidence>
<dbReference type="Pfam" id="PF01433">
    <property type="entry name" value="Peptidase_M1"/>
    <property type="match status" value="1"/>
</dbReference>
<evidence type="ECO:0000256" key="9">
    <source>
        <dbReference type="ARBA" id="ARBA00022801"/>
    </source>
</evidence>
<dbReference type="Pfam" id="PF11838">
    <property type="entry name" value="ERAP1_C"/>
    <property type="match status" value="1"/>
</dbReference>
<dbReference type="InterPro" id="IPR050344">
    <property type="entry name" value="Peptidase_M1_aminopeptidases"/>
</dbReference>
<dbReference type="InterPro" id="IPR012778">
    <property type="entry name" value="Pept_M1_aminopeptidase"/>
</dbReference>
<comment type="cofactor">
    <cofactor evidence="2">
        <name>Zn(2+)</name>
        <dbReference type="ChEBI" id="CHEBI:29105"/>
    </cofactor>
</comment>
<dbReference type="SUPFAM" id="SSF55486">
    <property type="entry name" value="Metalloproteases ('zincins'), catalytic domain"/>
    <property type="match status" value="1"/>
</dbReference>
<dbReference type="InterPro" id="IPR042097">
    <property type="entry name" value="Aminopeptidase_N-like_N_sf"/>
</dbReference>
<dbReference type="GO" id="GO:0005615">
    <property type="term" value="C:extracellular space"/>
    <property type="evidence" value="ECO:0007669"/>
    <property type="project" value="TreeGrafter"/>
</dbReference>
<proteinExistence type="inferred from homology"/>
<comment type="caution">
    <text evidence="17">The sequence shown here is derived from an EMBL/GenBank/DDBJ whole genome shotgun (WGS) entry which is preliminary data.</text>
</comment>
<feature type="domain" description="Aminopeptidase N-like N-terminal" evidence="16">
    <location>
        <begin position="86"/>
        <end position="182"/>
    </location>
</feature>
<keyword evidence="11" id="KW-0482">Metalloprotease</keyword>
<comment type="similarity">
    <text evidence="3">Belongs to the peptidase M1 family.</text>
</comment>
<dbReference type="FunFam" id="1.10.390.10:FF:000004">
    <property type="entry name" value="Aminopeptidase N"/>
    <property type="match status" value="1"/>
</dbReference>
<dbReference type="Gene3D" id="2.60.40.1730">
    <property type="entry name" value="tricorn interacting facor f3 domain"/>
    <property type="match status" value="1"/>
</dbReference>
<evidence type="ECO:0000259" key="15">
    <source>
        <dbReference type="Pfam" id="PF11838"/>
    </source>
</evidence>
<evidence type="ECO:0000256" key="13">
    <source>
        <dbReference type="ARBA" id="ARBA00031533"/>
    </source>
</evidence>
<dbReference type="EMBL" id="SUMC01000012">
    <property type="protein sequence ID" value="TKA10728.1"/>
    <property type="molecule type" value="Genomic_DNA"/>
</dbReference>
<evidence type="ECO:0000256" key="12">
    <source>
        <dbReference type="ARBA" id="ARBA00029811"/>
    </source>
</evidence>
<protein>
    <recommendedName>
        <fullName evidence="5">Aminopeptidase N</fullName>
        <ecNumber evidence="4">3.4.11.2</ecNumber>
    </recommendedName>
    <alternativeName>
        <fullName evidence="12">Alanine aminopeptidase</fullName>
    </alternativeName>
    <alternativeName>
        <fullName evidence="13">Lysyl aminopeptidase</fullName>
    </alternativeName>
</protein>
<reference evidence="17 18" key="1">
    <citation type="submission" date="2019-04" db="EMBL/GenBank/DDBJ databases">
        <title>Streptomyces oryziradicis sp. nov., a novel actinomycete isolated from rhizosphere soil of rice (Oryza sativa L.).</title>
        <authorList>
            <person name="Li C."/>
        </authorList>
    </citation>
    <scope>NUCLEOTIDE SEQUENCE [LARGE SCALE GENOMIC DNA]</scope>
    <source>
        <strain evidence="17 18">NEAU-C40</strain>
    </source>
</reference>
<dbReference type="InterPro" id="IPR001930">
    <property type="entry name" value="Peptidase_M1"/>
</dbReference>
<keyword evidence="6 17" id="KW-0031">Aminopeptidase</keyword>
<organism evidence="17 18">
    <name type="scientific">Actinacidiphila oryziradicis</name>
    <dbReference type="NCBI Taxonomy" id="2571141"/>
    <lineage>
        <taxon>Bacteria</taxon>
        <taxon>Bacillati</taxon>
        <taxon>Actinomycetota</taxon>
        <taxon>Actinomycetes</taxon>
        <taxon>Kitasatosporales</taxon>
        <taxon>Streptomycetaceae</taxon>
        <taxon>Actinacidiphila</taxon>
    </lineage>
</organism>
<keyword evidence="8" id="KW-0479">Metal-binding</keyword>
<dbReference type="SUPFAM" id="SSF63737">
    <property type="entry name" value="Leukotriene A4 hydrolase N-terminal domain"/>
    <property type="match status" value="1"/>
</dbReference>
<dbReference type="GO" id="GO:0006508">
    <property type="term" value="P:proteolysis"/>
    <property type="evidence" value="ECO:0007669"/>
    <property type="project" value="UniProtKB-KW"/>
</dbReference>
<evidence type="ECO:0000313" key="17">
    <source>
        <dbReference type="EMBL" id="TKA10728.1"/>
    </source>
</evidence>
<dbReference type="CDD" id="cd09602">
    <property type="entry name" value="M1_APN"/>
    <property type="match status" value="1"/>
</dbReference>
<keyword evidence="10" id="KW-0862">Zinc</keyword>
<dbReference type="EC" id="3.4.11.2" evidence="4"/>
<keyword evidence="7" id="KW-0645">Protease</keyword>
<dbReference type="InterPro" id="IPR014782">
    <property type="entry name" value="Peptidase_M1_dom"/>
</dbReference>
<dbReference type="InterPro" id="IPR027268">
    <property type="entry name" value="Peptidase_M4/M1_CTD_sf"/>
</dbReference>
<dbReference type="GO" id="GO:0008270">
    <property type="term" value="F:zinc ion binding"/>
    <property type="evidence" value="ECO:0007669"/>
    <property type="project" value="InterPro"/>
</dbReference>
<dbReference type="GO" id="GO:0043171">
    <property type="term" value="P:peptide catabolic process"/>
    <property type="evidence" value="ECO:0007669"/>
    <property type="project" value="TreeGrafter"/>
</dbReference>
<dbReference type="InterPro" id="IPR024571">
    <property type="entry name" value="ERAP1-like_C_dom"/>
</dbReference>
<evidence type="ECO:0000256" key="5">
    <source>
        <dbReference type="ARBA" id="ARBA00015611"/>
    </source>
</evidence>